<dbReference type="Proteomes" id="UP001610104">
    <property type="component" value="Unassembled WGS sequence"/>
</dbReference>
<dbReference type="RefSeq" id="WP_395437130.1">
    <property type="nucleotide sequence ID" value="NZ_JBAWKC010000001.1"/>
</dbReference>
<name>A0ABW7MML0_9FLAO</name>
<sequence length="143" mass="16482">MSGIYKYLILNKLKLIIQFHQNDLTFEGIKKLKQSIIIDPNYDASFNYIIDLRLTNVKLSLKELQLYGNWVQETLNTNHKNLALLTSTPNQVSNALLFKLNDNIKSLYYEVYSSMEGALGHVNVDLSNLEYIENEINKLKVLG</sequence>
<accession>A0ABW7MML0</accession>
<proteinExistence type="predicted"/>
<gene>
    <name evidence="1" type="ORF">V8G56_03800</name>
</gene>
<evidence type="ECO:0000313" key="1">
    <source>
        <dbReference type="EMBL" id="MFH6767850.1"/>
    </source>
</evidence>
<protein>
    <submittedName>
        <fullName evidence="1">Uncharacterized protein</fullName>
    </submittedName>
</protein>
<comment type="caution">
    <text evidence="1">The sequence shown here is derived from an EMBL/GenBank/DDBJ whole genome shotgun (WGS) entry which is preliminary data.</text>
</comment>
<reference evidence="1 2" key="1">
    <citation type="submission" date="2024-02" db="EMBL/GenBank/DDBJ databases">
        <title>A Gaetbulibacter species isolated from tidal flats and genomic insights of their niches.</title>
        <authorList>
            <person name="Ye Y."/>
        </authorList>
    </citation>
    <scope>NUCLEOTIDE SEQUENCE [LARGE SCALE GENOMIC DNA]</scope>
    <source>
        <strain evidence="1 2">KEM-8</strain>
    </source>
</reference>
<dbReference type="EMBL" id="JBAWKC010000001">
    <property type="protein sequence ID" value="MFH6767850.1"/>
    <property type="molecule type" value="Genomic_DNA"/>
</dbReference>
<organism evidence="1 2">
    <name type="scientific">Gaetbulibacter aquiaggeris</name>
    <dbReference type="NCBI Taxonomy" id="1735373"/>
    <lineage>
        <taxon>Bacteria</taxon>
        <taxon>Pseudomonadati</taxon>
        <taxon>Bacteroidota</taxon>
        <taxon>Flavobacteriia</taxon>
        <taxon>Flavobacteriales</taxon>
        <taxon>Flavobacteriaceae</taxon>
        <taxon>Gaetbulibacter</taxon>
    </lineage>
</organism>
<evidence type="ECO:0000313" key="2">
    <source>
        <dbReference type="Proteomes" id="UP001610104"/>
    </source>
</evidence>
<keyword evidence="2" id="KW-1185">Reference proteome</keyword>